<evidence type="ECO:0000313" key="6">
    <source>
        <dbReference type="Proteomes" id="UP000256601"/>
    </source>
</evidence>
<dbReference type="GO" id="GO:0005758">
    <property type="term" value="C:mitochondrial intermembrane space"/>
    <property type="evidence" value="ECO:0007669"/>
    <property type="project" value="InterPro"/>
</dbReference>
<gene>
    <name evidence="4" type="ORF">B0I71DRAFT_127867</name>
    <name evidence="3" type="ORF">YALI1_E35971g</name>
</gene>
<dbReference type="EMBL" id="KZ858955">
    <property type="protein sequence ID" value="RDW28120.1"/>
    <property type="molecule type" value="Genomic_DNA"/>
</dbReference>
<evidence type="ECO:0000256" key="1">
    <source>
        <dbReference type="ARBA" id="ARBA00023157"/>
    </source>
</evidence>
<dbReference type="PANTHER" id="PTHR13639:SF2">
    <property type="entry name" value="CYTOCHROME C OXIDASE ASSEMBLY FACTOR 4 HOMOLOG, MITOCHONDRIAL"/>
    <property type="match status" value="1"/>
</dbReference>
<dbReference type="InterPro" id="IPR039870">
    <property type="entry name" value="Coa4-like"/>
</dbReference>
<dbReference type="AlphaFoldDB" id="A0A1H6PP51"/>
<keyword evidence="1" id="KW-1015">Disulfide bond</keyword>
<dbReference type="OrthoDB" id="5586401at2759"/>
<organism evidence="3 5">
    <name type="scientific">Yarrowia lipolytica</name>
    <name type="common">Candida lipolytica</name>
    <dbReference type="NCBI Taxonomy" id="4952"/>
    <lineage>
        <taxon>Eukaryota</taxon>
        <taxon>Fungi</taxon>
        <taxon>Dikarya</taxon>
        <taxon>Ascomycota</taxon>
        <taxon>Saccharomycotina</taxon>
        <taxon>Dipodascomycetes</taxon>
        <taxon>Dipodascales</taxon>
        <taxon>Dipodascales incertae sedis</taxon>
        <taxon>Yarrowia</taxon>
    </lineage>
</organism>
<dbReference type="EMBL" id="CP017557">
    <property type="protein sequence ID" value="AOW06186.1"/>
    <property type="molecule type" value="Genomic_DNA"/>
</dbReference>
<accession>A0A1H6PP51</accession>
<dbReference type="VEuPathDB" id="FungiDB:YALI1_E35971g"/>
<evidence type="ECO:0000313" key="5">
    <source>
        <dbReference type="Proteomes" id="UP000182444"/>
    </source>
</evidence>
<name>A0A1H6PP51_YARLL</name>
<dbReference type="Proteomes" id="UP000182444">
    <property type="component" value="Chromosome 1E"/>
</dbReference>
<dbReference type="GO" id="GO:0033617">
    <property type="term" value="P:mitochondrial respiratory chain complex IV assembly"/>
    <property type="evidence" value="ECO:0007669"/>
    <property type="project" value="InterPro"/>
</dbReference>
<evidence type="ECO:0000313" key="4">
    <source>
        <dbReference type="EMBL" id="RDW28120.1"/>
    </source>
</evidence>
<evidence type="ECO:0000313" key="3">
    <source>
        <dbReference type="EMBL" id="AOW06186.1"/>
    </source>
</evidence>
<protein>
    <submittedName>
        <fullName evidence="4">Coiled-coil-helix-coiled-coil-helix domain-containing protein</fullName>
    </submittedName>
</protein>
<dbReference type="Proteomes" id="UP000256601">
    <property type="component" value="Unassembled WGS sequence"/>
</dbReference>
<dbReference type="Pfam" id="PF06747">
    <property type="entry name" value="CHCH"/>
    <property type="match status" value="1"/>
</dbReference>
<sequence>MQPATKKEEFEDDDEPDAWDARINKTGCADENMALTDCYQDTKDWRKCTDEMKAFKDCWAAHKQDDRTQTKQM</sequence>
<evidence type="ECO:0000259" key="2">
    <source>
        <dbReference type="Pfam" id="PF06747"/>
    </source>
</evidence>
<dbReference type="PANTHER" id="PTHR13639">
    <property type="entry name" value="CYTOCHROME C OXIDASE ASSEMBLY FACTOR 4 HOMOLOG, MITOCHONDRIAL"/>
    <property type="match status" value="1"/>
</dbReference>
<dbReference type="InterPro" id="IPR010625">
    <property type="entry name" value="CHCH"/>
</dbReference>
<reference evidence="3 5" key="1">
    <citation type="journal article" date="2016" name="PLoS ONE">
        <title>Sequence Assembly of Yarrowia lipolytica Strain W29/CLIB89 Shows Transposable Element Diversity.</title>
        <authorList>
            <person name="Magnan C."/>
            <person name="Yu J."/>
            <person name="Chang I."/>
            <person name="Jahn E."/>
            <person name="Kanomata Y."/>
            <person name="Wu J."/>
            <person name="Zeller M."/>
            <person name="Oakes M."/>
            <person name="Baldi P."/>
            <person name="Sandmeyer S."/>
        </authorList>
    </citation>
    <scope>NUCLEOTIDE SEQUENCE [LARGE SCALE GENOMIC DNA]</scope>
    <source>
        <strain evidence="3">CLIB89</strain>
        <strain evidence="5">CLIB89(W29)</strain>
    </source>
</reference>
<proteinExistence type="predicted"/>
<dbReference type="PROSITE" id="PS51808">
    <property type="entry name" value="CHCH"/>
    <property type="match status" value="1"/>
</dbReference>
<reference evidence="4 6" key="2">
    <citation type="submission" date="2018-07" db="EMBL/GenBank/DDBJ databases">
        <title>Draft Genome Assemblies for Five Robust Yarrowia lipolytica Strains Exhibiting High Lipid Production and Pentose Sugar Utilization and Sugar Alcohol Secretion from Undetoxified Lignocellulosic Biomass Hydrolysates.</title>
        <authorList>
            <consortium name="DOE Joint Genome Institute"/>
            <person name="Walker C."/>
            <person name="Ryu S."/>
            <person name="Na H."/>
            <person name="Zane M."/>
            <person name="LaButti K."/>
            <person name="Lipzen A."/>
            <person name="Haridas S."/>
            <person name="Barry K."/>
            <person name="Grigoriev I.V."/>
            <person name="Quarterman J."/>
            <person name="Slininger P."/>
            <person name="Dien B."/>
            <person name="Trinh C.T."/>
        </authorList>
    </citation>
    <scope>NUCLEOTIDE SEQUENCE [LARGE SCALE GENOMIC DNA]</scope>
    <source>
        <strain evidence="4 6">YB392</strain>
    </source>
</reference>
<feature type="domain" description="CHCH" evidence="2">
    <location>
        <begin position="28"/>
        <end position="60"/>
    </location>
</feature>